<evidence type="ECO:0000313" key="1">
    <source>
        <dbReference type="EMBL" id="MFK2876936.1"/>
    </source>
</evidence>
<evidence type="ECO:0000313" key="2">
    <source>
        <dbReference type="Proteomes" id="UP001620339"/>
    </source>
</evidence>
<reference evidence="1 2" key="1">
    <citation type="submission" date="2020-10" db="EMBL/GenBank/DDBJ databases">
        <title>Phylogeny of dyella-like bacteria.</title>
        <authorList>
            <person name="Fu J."/>
        </authorList>
    </citation>
    <scope>NUCLEOTIDE SEQUENCE [LARGE SCALE GENOMIC DNA]</scope>
    <source>
        <strain evidence="1 2">KACC 19113</strain>
    </source>
</reference>
<keyword evidence="2" id="KW-1185">Reference proteome</keyword>
<dbReference type="RefSeq" id="WP_404612966.1">
    <property type="nucleotide sequence ID" value="NZ_JADIKK010000008.1"/>
</dbReference>
<organism evidence="1 2">
    <name type="scientific">Rhodanobacter hydrolyticus</name>
    <dbReference type="NCBI Taxonomy" id="2250595"/>
    <lineage>
        <taxon>Bacteria</taxon>
        <taxon>Pseudomonadati</taxon>
        <taxon>Pseudomonadota</taxon>
        <taxon>Gammaproteobacteria</taxon>
        <taxon>Lysobacterales</taxon>
        <taxon>Rhodanobacteraceae</taxon>
        <taxon>Rhodanobacter</taxon>
    </lineage>
</organism>
<gene>
    <name evidence="1" type="ORF">ISP25_07650</name>
</gene>
<name>A0ABW8J3R8_9GAMM</name>
<proteinExistence type="predicted"/>
<sequence length="159" mass="17474">MSIIDFAKPAILKISPAGDIMPLDAKGHAAIRYPDFGVEFAVGAGLLARNIKFDTAVKKCRDLQHAGDDGWILAPDLRLHLLTVDYSRSGPAADPDLFPDAVSEWHWTAHGCEWAGKDEDGTPRAFWQVYGSSGHVLYGDRGRYYGVVRPCRLVPRPGQ</sequence>
<comment type="caution">
    <text evidence="1">The sequence shown here is derived from an EMBL/GenBank/DDBJ whole genome shotgun (WGS) entry which is preliminary data.</text>
</comment>
<dbReference type="Proteomes" id="UP001620339">
    <property type="component" value="Unassembled WGS sequence"/>
</dbReference>
<protein>
    <submittedName>
        <fullName evidence="1">DUF1566 domain-containing protein</fullName>
    </submittedName>
</protein>
<accession>A0ABW8J3R8</accession>
<dbReference type="EMBL" id="JADIKK010000008">
    <property type="protein sequence ID" value="MFK2876936.1"/>
    <property type="molecule type" value="Genomic_DNA"/>
</dbReference>